<dbReference type="AlphaFoldDB" id="A0A0M3DKS3"/>
<dbReference type="RefSeq" id="WP_025162058.1">
    <property type="nucleotide sequence ID" value="NZ_LBBT01000134.1"/>
</dbReference>
<accession>A0A0M3DKS3</accession>
<dbReference type="PATRIC" id="fig|1629550.3.peg.610"/>
<comment type="caution">
    <text evidence="2">The sequence shown here is derived from an EMBL/GenBank/DDBJ whole genome shotgun (WGS) entry which is preliminary data.</text>
</comment>
<dbReference type="PANTHER" id="PTHR37299">
    <property type="entry name" value="TRANSCRIPTIONAL REGULATOR-RELATED"/>
    <property type="match status" value="1"/>
</dbReference>
<dbReference type="GO" id="GO:0000156">
    <property type="term" value="F:phosphorelay response regulator activity"/>
    <property type="evidence" value="ECO:0007669"/>
    <property type="project" value="InterPro"/>
</dbReference>
<evidence type="ECO:0000313" key="3">
    <source>
        <dbReference type="Proteomes" id="UP000034407"/>
    </source>
</evidence>
<dbReference type="Proteomes" id="UP000034407">
    <property type="component" value="Unassembled WGS sequence"/>
</dbReference>
<reference evidence="2 3" key="1">
    <citation type="submission" date="2015-04" db="EMBL/GenBank/DDBJ databases">
        <title>Microcin producing Clostridium sp. JC272T.</title>
        <authorList>
            <person name="Jyothsna T."/>
            <person name="Sasikala C."/>
            <person name="Ramana C."/>
        </authorList>
    </citation>
    <scope>NUCLEOTIDE SEQUENCE [LARGE SCALE GENOMIC DNA]</scope>
    <source>
        <strain evidence="2 3">JC272</strain>
    </source>
</reference>
<organism evidence="2 3">
    <name type="scientific">Paraclostridium benzoelyticum</name>
    <dbReference type="NCBI Taxonomy" id="1629550"/>
    <lineage>
        <taxon>Bacteria</taxon>
        <taxon>Bacillati</taxon>
        <taxon>Bacillota</taxon>
        <taxon>Clostridia</taxon>
        <taxon>Peptostreptococcales</taxon>
        <taxon>Peptostreptococcaceae</taxon>
        <taxon>Paraclostridium</taxon>
    </lineage>
</organism>
<protein>
    <recommendedName>
        <fullName evidence="1">HTH LytTR-type domain-containing protein</fullName>
    </recommendedName>
</protein>
<dbReference type="Gene3D" id="2.40.50.1020">
    <property type="entry name" value="LytTr DNA-binding domain"/>
    <property type="match status" value="1"/>
</dbReference>
<sequence length="149" mass="17862">MKIDIDIDKRYEEIQVILRSNEMNDETIEILEKLKTTKNKYILGKSDKKVYIVDVKDIYFFYSENQKVFVETEDFRYEVDERLYEIEENFKNTSFIRVSKFSIVNLKKVKNIDMSFSGNLTINFINGKKESISRRYISKIKDYLKNGGF</sequence>
<dbReference type="EMBL" id="LBBT01000134">
    <property type="protein sequence ID" value="KKY01977.1"/>
    <property type="molecule type" value="Genomic_DNA"/>
</dbReference>
<dbReference type="OrthoDB" id="3186525at2"/>
<evidence type="ECO:0000259" key="1">
    <source>
        <dbReference type="PROSITE" id="PS50930"/>
    </source>
</evidence>
<dbReference type="PROSITE" id="PS50930">
    <property type="entry name" value="HTH_LYTTR"/>
    <property type="match status" value="1"/>
</dbReference>
<name>A0A0M3DKS3_9FIRM</name>
<dbReference type="Pfam" id="PF04397">
    <property type="entry name" value="LytTR"/>
    <property type="match status" value="1"/>
</dbReference>
<feature type="domain" description="HTH LytTR-type" evidence="1">
    <location>
        <begin position="42"/>
        <end position="146"/>
    </location>
</feature>
<proteinExistence type="predicted"/>
<dbReference type="InterPro" id="IPR007492">
    <property type="entry name" value="LytTR_DNA-bd_dom"/>
</dbReference>
<dbReference type="InterPro" id="IPR046947">
    <property type="entry name" value="LytR-like"/>
</dbReference>
<evidence type="ECO:0000313" key="2">
    <source>
        <dbReference type="EMBL" id="KKY01977.1"/>
    </source>
</evidence>
<gene>
    <name evidence="2" type="ORF">VN21_05650</name>
</gene>
<dbReference type="SMART" id="SM00850">
    <property type="entry name" value="LytTR"/>
    <property type="match status" value="1"/>
</dbReference>
<keyword evidence="3" id="KW-1185">Reference proteome</keyword>
<dbReference type="GO" id="GO:0003677">
    <property type="term" value="F:DNA binding"/>
    <property type="evidence" value="ECO:0007669"/>
    <property type="project" value="InterPro"/>
</dbReference>
<dbReference type="PANTHER" id="PTHR37299:SF4">
    <property type="entry name" value="TRANSCRIPTIONAL REGULATOR"/>
    <property type="match status" value="1"/>
</dbReference>